<keyword evidence="5" id="KW-0408">Iron</keyword>
<evidence type="ECO:0000256" key="3">
    <source>
        <dbReference type="ARBA" id="ARBA00022723"/>
    </source>
</evidence>
<evidence type="ECO:0000313" key="10">
    <source>
        <dbReference type="Proteomes" id="UP000017559"/>
    </source>
</evidence>
<keyword evidence="1 7" id="KW-0575">Peroxidase</keyword>
<dbReference type="GO" id="GO:0042744">
    <property type="term" value="P:hydrogen peroxide catabolic process"/>
    <property type="evidence" value="ECO:0007669"/>
    <property type="project" value="TreeGrafter"/>
</dbReference>
<dbReference type="InterPro" id="IPR002016">
    <property type="entry name" value="Haem_peroxidase"/>
</dbReference>
<evidence type="ECO:0000256" key="5">
    <source>
        <dbReference type="ARBA" id="ARBA00023004"/>
    </source>
</evidence>
<name>V2WPJ7_MONRO</name>
<dbReference type="Pfam" id="PF00141">
    <property type="entry name" value="peroxidase"/>
    <property type="match status" value="1"/>
</dbReference>
<feature type="signal peptide" evidence="7">
    <location>
        <begin position="1"/>
        <end position="22"/>
    </location>
</feature>
<keyword evidence="10" id="KW-1185">Reference proteome</keyword>
<evidence type="ECO:0000259" key="8">
    <source>
        <dbReference type="PROSITE" id="PS50873"/>
    </source>
</evidence>
<gene>
    <name evidence="9" type="ORF">Moror_8538</name>
</gene>
<accession>V2WPJ7</accession>
<evidence type="ECO:0000313" key="9">
    <source>
        <dbReference type="EMBL" id="ESK82476.1"/>
    </source>
</evidence>
<organism evidence="9 10">
    <name type="scientific">Moniliophthora roreri (strain MCA 2997)</name>
    <name type="common">Cocoa frosty pod rot fungus</name>
    <name type="synonym">Crinipellis roreri</name>
    <dbReference type="NCBI Taxonomy" id="1381753"/>
    <lineage>
        <taxon>Eukaryota</taxon>
        <taxon>Fungi</taxon>
        <taxon>Dikarya</taxon>
        <taxon>Basidiomycota</taxon>
        <taxon>Agaricomycotina</taxon>
        <taxon>Agaricomycetes</taxon>
        <taxon>Agaricomycetidae</taxon>
        <taxon>Agaricales</taxon>
        <taxon>Marasmiineae</taxon>
        <taxon>Marasmiaceae</taxon>
        <taxon>Moniliophthora</taxon>
    </lineage>
</organism>
<dbReference type="GO" id="GO:0034599">
    <property type="term" value="P:cellular response to oxidative stress"/>
    <property type="evidence" value="ECO:0007669"/>
    <property type="project" value="InterPro"/>
</dbReference>
<evidence type="ECO:0000256" key="2">
    <source>
        <dbReference type="ARBA" id="ARBA00022617"/>
    </source>
</evidence>
<dbReference type="PANTHER" id="PTHR31356">
    <property type="entry name" value="THYLAKOID LUMENAL 29 KDA PROTEIN, CHLOROPLASTIC-RELATED"/>
    <property type="match status" value="1"/>
</dbReference>
<sequence length="531" mass="58076">MRAAVVLTILNALAAVSQPIQSLQIHYLEGLLYENTGLSFLTVNCSTRASTSIAAQWIRIAYHDMATHNVEDGTGGLDASIRFELDRPENIGIGMRSSINDFRSHTRPFASMADIIAMGAVFAYPSCGGPLIPFRAGRIDAASAGVPGVPEPHQDLNSHIASFKRQGFTQTEMIQLVACGHAVGGVRKEDFPEVTNDTFALFHGEQTYDNTVVTGYLDSTTPNPLVVSNNVTVRSDLRIFESDGNVTMEGLASQNAFDGTCAILIERMINTVPKNVTLTEVVQPIENKIGKTRLFLSNDTDSLTLTTSLRLLNPTPNPNRTVTLFWTDSDDSTSPVCPISGCSAQPFDSFSIGDRGGFLGGNGFALHGMDAMKFEFEASVNSTTSISNYWFEIDENDGVSEKVVVDGMTSAYPILHDKILFDPIRSYTTFENRSTVRFITIAVRSEFHPTRLYLETFDPNQSGRDLELPVTEAIDVPLDTGIPPKAGYTFYTAKMVGSVVSFDIHAELGDENLSQDFIEFDEIKTLVFPPN</sequence>
<dbReference type="EMBL" id="AWSO01001911">
    <property type="protein sequence ID" value="ESK82476.1"/>
    <property type="molecule type" value="Genomic_DNA"/>
</dbReference>
<dbReference type="SUPFAM" id="SSF48113">
    <property type="entry name" value="Heme-dependent peroxidases"/>
    <property type="match status" value="1"/>
</dbReference>
<protein>
    <recommendedName>
        <fullName evidence="7">Peroxidase</fullName>
        <ecNumber evidence="7">1.11.1.-</ecNumber>
    </recommendedName>
</protein>
<dbReference type="HOGENOM" id="CLU_004824_3_1_1"/>
<dbReference type="InterPro" id="IPR044831">
    <property type="entry name" value="Ccp1-like"/>
</dbReference>
<dbReference type="EC" id="1.11.1.-" evidence="7"/>
<comment type="caution">
    <text evidence="9">The sequence shown here is derived from an EMBL/GenBank/DDBJ whole genome shotgun (WGS) entry which is preliminary data.</text>
</comment>
<keyword evidence="4 7" id="KW-0560">Oxidoreductase</keyword>
<dbReference type="Proteomes" id="UP000017559">
    <property type="component" value="Unassembled WGS sequence"/>
</dbReference>
<keyword evidence="3" id="KW-0479">Metal-binding</keyword>
<keyword evidence="7" id="KW-0732">Signal</keyword>
<dbReference type="GO" id="GO:0046872">
    <property type="term" value="F:metal ion binding"/>
    <property type="evidence" value="ECO:0007669"/>
    <property type="project" value="UniProtKB-UniRule"/>
</dbReference>
<dbReference type="PANTHER" id="PTHR31356:SF53">
    <property type="entry name" value="HEME PEROXIDASE"/>
    <property type="match status" value="1"/>
</dbReference>
<dbReference type="PRINTS" id="PR00458">
    <property type="entry name" value="PEROXIDASE"/>
</dbReference>
<dbReference type="InterPro" id="IPR010255">
    <property type="entry name" value="Haem_peroxidase_sf"/>
</dbReference>
<dbReference type="AlphaFoldDB" id="V2WPJ7"/>
<evidence type="ECO:0000256" key="7">
    <source>
        <dbReference type="RuleBase" id="RU363051"/>
    </source>
</evidence>
<dbReference type="Gene3D" id="1.10.520.10">
    <property type="match status" value="1"/>
</dbReference>
<dbReference type="PROSITE" id="PS50873">
    <property type="entry name" value="PEROXIDASE_4"/>
    <property type="match status" value="1"/>
</dbReference>
<dbReference type="GO" id="GO:0000302">
    <property type="term" value="P:response to reactive oxygen species"/>
    <property type="evidence" value="ECO:0007669"/>
    <property type="project" value="TreeGrafter"/>
</dbReference>
<evidence type="ECO:0000256" key="1">
    <source>
        <dbReference type="ARBA" id="ARBA00022559"/>
    </source>
</evidence>
<feature type="domain" description="Plant heme peroxidase family profile" evidence="8">
    <location>
        <begin position="42"/>
        <end position="293"/>
    </location>
</feature>
<feature type="chain" id="PRO_5006994237" description="Peroxidase" evidence="7">
    <location>
        <begin position="23"/>
        <end position="531"/>
    </location>
</feature>
<evidence type="ECO:0000256" key="6">
    <source>
        <dbReference type="RuleBase" id="RU004241"/>
    </source>
</evidence>
<keyword evidence="2" id="KW-0349">Heme</keyword>
<evidence type="ECO:0000256" key="4">
    <source>
        <dbReference type="ARBA" id="ARBA00023002"/>
    </source>
</evidence>
<dbReference type="GO" id="GO:0020037">
    <property type="term" value="F:heme binding"/>
    <property type="evidence" value="ECO:0007669"/>
    <property type="project" value="UniProtKB-UniRule"/>
</dbReference>
<dbReference type="GO" id="GO:0004601">
    <property type="term" value="F:peroxidase activity"/>
    <property type="evidence" value="ECO:0007669"/>
    <property type="project" value="UniProtKB-KW"/>
</dbReference>
<proteinExistence type="inferred from homology"/>
<dbReference type="OrthoDB" id="5985073at2759"/>
<dbReference type="KEGG" id="mrr:Moror_8538"/>
<reference evidence="9 10" key="1">
    <citation type="journal article" date="2014" name="BMC Genomics">
        <title>Genome and secretome analysis of the hemibiotrophic fungal pathogen, Moniliophthora roreri, which causes frosty pod rot disease of cacao: mechanisms of the biotrophic and necrotrophic phases.</title>
        <authorList>
            <person name="Meinhardt L.W."/>
            <person name="Costa G.G.L."/>
            <person name="Thomazella D.P.T."/>
            <person name="Teixeira P.J.P.L."/>
            <person name="Carazzolle M.F."/>
            <person name="Schuster S.C."/>
            <person name="Carlson J.E."/>
            <person name="Guiltinan M.J."/>
            <person name="Mieczkowski P."/>
            <person name="Farmer A."/>
            <person name="Ramaraj T."/>
            <person name="Crozier J."/>
            <person name="Davis R.E."/>
            <person name="Shao J."/>
            <person name="Melnick R.L."/>
            <person name="Pereira G.A.G."/>
            <person name="Bailey B.A."/>
        </authorList>
    </citation>
    <scope>NUCLEOTIDE SEQUENCE [LARGE SCALE GENOMIC DNA]</scope>
    <source>
        <strain evidence="9 10">MCA 2997</strain>
    </source>
</reference>
<comment type="similarity">
    <text evidence="6">Belongs to the peroxidase family.</text>
</comment>